<dbReference type="RefSeq" id="WP_179267111.1">
    <property type="nucleotide sequence ID" value="NZ_CP058579.1"/>
</dbReference>
<evidence type="ECO:0000256" key="1">
    <source>
        <dbReference type="ARBA" id="ARBA00023015"/>
    </source>
</evidence>
<evidence type="ECO:0000259" key="3">
    <source>
        <dbReference type="Pfam" id="PF04967"/>
    </source>
</evidence>
<proteinExistence type="predicted"/>
<dbReference type="GeneID" id="56036129"/>
<dbReference type="Pfam" id="PF04967">
    <property type="entry name" value="HTH_10"/>
    <property type="match status" value="1"/>
</dbReference>
<dbReference type="Gene3D" id="1.10.10.10">
    <property type="entry name" value="Winged helix-like DNA-binding domain superfamily/Winged helix DNA-binding domain"/>
    <property type="match status" value="1"/>
</dbReference>
<protein>
    <submittedName>
        <fullName evidence="5">Helix-turn-helix domain-containing protein</fullName>
    </submittedName>
</protein>
<dbReference type="OrthoDB" id="194393at2157"/>
<organism evidence="5 6">
    <name type="scientific">Halorarum salinum</name>
    <dbReference type="NCBI Taxonomy" id="2743089"/>
    <lineage>
        <taxon>Archaea</taxon>
        <taxon>Methanobacteriati</taxon>
        <taxon>Methanobacteriota</taxon>
        <taxon>Stenosarchaea group</taxon>
        <taxon>Halobacteria</taxon>
        <taxon>Halobacteriales</taxon>
        <taxon>Haloferacaceae</taxon>
        <taxon>Halorarum</taxon>
    </lineage>
</organism>
<dbReference type="PANTHER" id="PTHR34236">
    <property type="entry name" value="DIMETHYL SULFOXIDE REDUCTASE TRANSCRIPTIONAL ACTIVATOR"/>
    <property type="match status" value="1"/>
</dbReference>
<evidence type="ECO:0000256" key="2">
    <source>
        <dbReference type="ARBA" id="ARBA00023163"/>
    </source>
</evidence>
<accession>A0A7D5QIA2</accession>
<dbReference type="InterPro" id="IPR036388">
    <property type="entry name" value="WH-like_DNA-bd_sf"/>
</dbReference>
<name>A0A7D5QIA2_9EURY</name>
<dbReference type="InterPro" id="IPR056493">
    <property type="entry name" value="HVO_0513_N"/>
</dbReference>
<evidence type="ECO:0000313" key="6">
    <source>
        <dbReference type="Proteomes" id="UP000509626"/>
    </source>
</evidence>
<evidence type="ECO:0000313" key="5">
    <source>
        <dbReference type="EMBL" id="QLG60525.1"/>
    </source>
</evidence>
<dbReference type="AlphaFoldDB" id="A0A7D5QIA2"/>
<keyword evidence="2" id="KW-0804">Transcription</keyword>
<keyword evidence="1" id="KW-0805">Transcription regulation</keyword>
<keyword evidence="6" id="KW-1185">Reference proteome</keyword>
<dbReference type="Proteomes" id="UP000509626">
    <property type="component" value="Chromosome"/>
</dbReference>
<evidence type="ECO:0000259" key="4">
    <source>
        <dbReference type="Pfam" id="PF24278"/>
    </source>
</evidence>
<dbReference type="PANTHER" id="PTHR34236:SF1">
    <property type="entry name" value="DIMETHYL SULFOXIDE REDUCTASE TRANSCRIPTIONAL ACTIVATOR"/>
    <property type="match status" value="1"/>
</dbReference>
<feature type="domain" description="HTH bat-type" evidence="3">
    <location>
        <begin position="162"/>
        <end position="213"/>
    </location>
</feature>
<gene>
    <name evidence="5" type="ORF">HUG12_01680</name>
</gene>
<dbReference type="InterPro" id="IPR007050">
    <property type="entry name" value="HTH_bacterioopsin"/>
</dbReference>
<reference evidence="5 6" key="1">
    <citation type="submission" date="2020-06" db="EMBL/GenBank/DDBJ databases">
        <title>NJ-3-1, isolated from saline soil.</title>
        <authorList>
            <person name="Cui H.L."/>
            <person name="Shi X."/>
        </authorList>
    </citation>
    <scope>NUCLEOTIDE SEQUENCE [LARGE SCALE GENOMIC DNA]</scope>
    <source>
        <strain evidence="5 6">NJ-3-1</strain>
    </source>
</reference>
<dbReference type="Pfam" id="PF24278">
    <property type="entry name" value="HVO_0513_N"/>
    <property type="match status" value="1"/>
</dbReference>
<dbReference type="EMBL" id="CP058579">
    <property type="protein sequence ID" value="QLG60525.1"/>
    <property type="molecule type" value="Genomic_DNA"/>
</dbReference>
<feature type="domain" description="HVO-0513-like N-terminal" evidence="4">
    <location>
        <begin position="17"/>
        <end position="151"/>
    </location>
</feature>
<sequence>MRYLTVLVHPSERGSFHPLGKQLTTEPSITREAIHHVELLVDGTVLLFAEGSGDRGRYEEIMRESPFVVDFLVAGDDRWMAVSRFEPTEVSRRALELQRELDIVIETPIRFTSDGSLRITYLGTDEGFRRQFRNAVGEDTFAFEIVENGDYEPDESSLTRQLTARQREVLEAAVDVGYYSNPRQATHADVAAAIGIAPTTVGEHLRKVEERVFSALARGPRDLLPE</sequence>
<dbReference type="KEGG" id="halu:HUG12_01680"/>